<dbReference type="EMBL" id="QQAY01000004">
    <property type="protein sequence ID" value="RDI43107.1"/>
    <property type="molecule type" value="Genomic_DNA"/>
</dbReference>
<dbReference type="Pfam" id="PF13847">
    <property type="entry name" value="Methyltransf_31"/>
    <property type="match status" value="1"/>
</dbReference>
<dbReference type="AlphaFoldDB" id="A0A370GHH4"/>
<dbReference type="PANTHER" id="PTHR43861">
    <property type="entry name" value="TRANS-ACONITATE 2-METHYLTRANSFERASE-RELATED"/>
    <property type="match status" value="1"/>
</dbReference>
<dbReference type="SUPFAM" id="SSF53335">
    <property type="entry name" value="S-adenosyl-L-methionine-dependent methyltransferases"/>
    <property type="match status" value="1"/>
</dbReference>
<organism evidence="2 3">
    <name type="scientific">Falsibacillus pallidus</name>
    <dbReference type="NCBI Taxonomy" id="493781"/>
    <lineage>
        <taxon>Bacteria</taxon>
        <taxon>Bacillati</taxon>
        <taxon>Bacillota</taxon>
        <taxon>Bacilli</taxon>
        <taxon>Bacillales</taxon>
        <taxon>Bacillaceae</taxon>
        <taxon>Falsibacillus</taxon>
    </lineage>
</organism>
<evidence type="ECO:0000259" key="1">
    <source>
        <dbReference type="Pfam" id="PF13847"/>
    </source>
</evidence>
<dbReference type="GO" id="GO:0008168">
    <property type="term" value="F:methyltransferase activity"/>
    <property type="evidence" value="ECO:0007669"/>
    <property type="project" value="UniProtKB-KW"/>
</dbReference>
<feature type="domain" description="Methyltransferase" evidence="1">
    <location>
        <begin position="35"/>
        <end position="142"/>
    </location>
</feature>
<dbReference type="InterPro" id="IPR029063">
    <property type="entry name" value="SAM-dependent_MTases_sf"/>
</dbReference>
<dbReference type="Proteomes" id="UP000255326">
    <property type="component" value="Unassembled WGS sequence"/>
</dbReference>
<dbReference type="RefSeq" id="WP_114745413.1">
    <property type="nucleotide sequence ID" value="NZ_QQAY01000004.1"/>
</dbReference>
<dbReference type="InterPro" id="IPR025714">
    <property type="entry name" value="Methyltranfer_dom"/>
</dbReference>
<name>A0A370GHH4_9BACI</name>
<dbReference type="GO" id="GO:0032259">
    <property type="term" value="P:methylation"/>
    <property type="evidence" value="ECO:0007669"/>
    <property type="project" value="UniProtKB-KW"/>
</dbReference>
<accession>A0A370GHH4</accession>
<dbReference type="Gene3D" id="3.40.50.150">
    <property type="entry name" value="Vaccinia Virus protein VP39"/>
    <property type="match status" value="1"/>
</dbReference>
<comment type="caution">
    <text evidence="2">The sequence shown here is derived from an EMBL/GenBank/DDBJ whole genome shotgun (WGS) entry which is preliminary data.</text>
</comment>
<keyword evidence="3" id="KW-1185">Reference proteome</keyword>
<gene>
    <name evidence="2" type="ORF">DFR59_104158</name>
</gene>
<reference evidence="2 3" key="1">
    <citation type="submission" date="2018-07" db="EMBL/GenBank/DDBJ databases">
        <title>Genomic Encyclopedia of Type Strains, Phase IV (KMG-IV): sequencing the most valuable type-strain genomes for metagenomic binning, comparative biology and taxonomic classification.</title>
        <authorList>
            <person name="Goeker M."/>
        </authorList>
    </citation>
    <scope>NUCLEOTIDE SEQUENCE [LARGE SCALE GENOMIC DNA]</scope>
    <source>
        <strain evidence="2 3">DSM 25281</strain>
    </source>
</reference>
<protein>
    <submittedName>
        <fullName evidence="2">Methyltransferase family protein</fullName>
    </submittedName>
</protein>
<sequence length="202" mass="22960">MEFTGERVIPEKMKITNGLLLEHIARYHFAMHYAKGRVLDLACGAGYGSSIVAKAKKKEISELLAVDISVETIQYAKQHYYHPLVKYEKGDAEDPDLPNKIGLFDMIMSFETLEHLEDEQAFMTNLFHLLKPNGTLVISTPFGTGRGYPTNEPFHIHQLNEDEFGSLFNEYSSKQFYFQKGVLVEPKRDGIHYPIGIAVCTK</sequence>
<keyword evidence="2" id="KW-0489">Methyltransferase</keyword>
<dbReference type="OrthoDB" id="8936324at2"/>
<keyword evidence="2" id="KW-0808">Transferase</keyword>
<proteinExistence type="predicted"/>
<evidence type="ECO:0000313" key="2">
    <source>
        <dbReference type="EMBL" id="RDI43107.1"/>
    </source>
</evidence>
<dbReference type="CDD" id="cd02440">
    <property type="entry name" value="AdoMet_MTases"/>
    <property type="match status" value="1"/>
</dbReference>
<evidence type="ECO:0000313" key="3">
    <source>
        <dbReference type="Proteomes" id="UP000255326"/>
    </source>
</evidence>